<dbReference type="AlphaFoldDB" id="A0A8S9RIY4"/>
<evidence type="ECO:0008006" key="3">
    <source>
        <dbReference type="Google" id="ProtNLM"/>
    </source>
</evidence>
<evidence type="ECO:0000313" key="1">
    <source>
        <dbReference type="EMBL" id="KAF3572655.1"/>
    </source>
</evidence>
<sequence length="296" mass="33449">MLGGDFNQILHPAEHSLLDVNSLSPAMIEFKDCLTQMGLFDLRFQGSLFTWTNRRPEEPIAKKLDRLLINNHILNVFPDFSAFFLPSLMSDHSPCLLNLAYKIPISGTRPFKFFNYLSKHPWFHQVVHVLQTPTTLLFELEKQANDRWLFLKMIEDYNTIRSFILSSGAVIEDPLDMSAHAINHFTSILGPKPTLRIGVISTVEWFQSLPPFRCDQSFTAEMTSIPTFEEITKVLYKLNPNKAPGPDGLNSGFYKASWASTCQETLSPGSELVYVLLKFTPTISVIGGKSGNPNFS</sequence>
<dbReference type="PANTHER" id="PTHR33710">
    <property type="entry name" value="BNAC02G09200D PROTEIN"/>
    <property type="match status" value="1"/>
</dbReference>
<dbReference type="Gene3D" id="3.60.10.10">
    <property type="entry name" value="Endonuclease/exonuclease/phosphatase"/>
    <property type="match status" value="1"/>
</dbReference>
<dbReference type="EMBL" id="QGKX02000095">
    <property type="protein sequence ID" value="KAF3572655.1"/>
    <property type="molecule type" value="Genomic_DNA"/>
</dbReference>
<dbReference type="Proteomes" id="UP000712600">
    <property type="component" value="Unassembled WGS sequence"/>
</dbReference>
<name>A0A8S9RIY4_BRACR</name>
<accession>A0A8S9RIY4</accession>
<dbReference type="PANTHER" id="PTHR33710:SF77">
    <property type="entry name" value="DNASE I-LIKE SUPERFAMILY PROTEIN"/>
    <property type="match status" value="1"/>
</dbReference>
<reference evidence="1" key="1">
    <citation type="submission" date="2019-12" db="EMBL/GenBank/DDBJ databases">
        <title>Genome sequencing and annotation of Brassica cretica.</title>
        <authorList>
            <person name="Studholme D.J."/>
            <person name="Sarris P."/>
        </authorList>
    </citation>
    <scope>NUCLEOTIDE SEQUENCE</scope>
    <source>
        <strain evidence="1">PFS-109/04</strain>
        <tissue evidence="1">Leaf</tissue>
    </source>
</reference>
<proteinExistence type="predicted"/>
<organism evidence="1 2">
    <name type="scientific">Brassica cretica</name>
    <name type="common">Mustard</name>
    <dbReference type="NCBI Taxonomy" id="69181"/>
    <lineage>
        <taxon>Eukaryota</taxon>
        <taxon>Viridiplantae</taxon>
        <taxon>Streptophyta</taxon>
        <taxon>Embryophyta</taxon>
        <taxon>Tracheophyta</taxon>
        <taxon>Spermatophyta</taxon>
        <taxon>Magnoliopsida</taxon>
        <taxon>eudicotyledons</taxon>
        <taxon>Gunneridae</taxon>
        <taxon>Pentapetalae</taxon>
        <taxon>rosids</taxon>
        <taxon>malvids</taxon>
        <taxon>Brassicales</taxon>
        <taxon>Brassicaceae</taxon>
        <taxon>Brassiceae</taxon>
        <taxon>Brassica</taxon>
    </lineage>
</organism>
<protein>
    <recommendedName>
        <fullName evidence="3">Endonuclease/exonuclease/phosphatase domain-containing protein</fullName>
    </recommendedName>
</protein>
<comment type="caution">
    <text evidence="1">The sequence shown here is derived from an EMBL/GenBank/DDBJ whole genome shotgun (WGS) entry which is preliminary data.</text>
</comment>
<evidence type="ECO:0000313" key="2">
    <source>
        <dbReference type="Proteomes" id="UP000712600"/>
    </source>
</evidence>
<dbReference type="SUPFAM" id="SSF56219">
    <property type="entry name" value="DNase I-like"/>
    <property type="match status" value="1"/>
</dbReference>
<gene>
    <name evidence="1" type="ORF">F2Q69_00059345</name>
</gene>
<dbReference type="InterPro" id="IPR036691">
    <property type="entry name" value="Endo/exonu/phosph_ase_sf"/>
</dbReference>